<dbReference type="EMBL" id="ARYM01000003">
    <property type="protein sequence ID" value="KCZ99814.1"/>
    <property type="molecule type" value="Genomic_DNA"/>
</dbReference>
<proteinExistence type="predicted"/>
<feature type="domain" description="AMP-dependent ligase C-terminal" evidence="1">
    <location>
        <begin position="368"/>
        <end position="463"/>
    </location>
</feature>
<dbReference type="Proteomes" id="UP000027100">
    <property type="component" value="Unassembled WGS sequence"/>
</dbReference>
<dbReference type="RefSeq" id="WP_035594320.1">
    <property type="nucleotide sequence ID" value="NZ_ARYM01000003.1"/>
</dbReference>
<dbReference type="AlphaFoldDB" id="A0A062VNH8"/>
<reference evidence="2 3" key="1">
    <citation type="journal article" date="2014" name="Antonie Van Leeuwenhoek">
        <title>Hyphomonas beringensis sp. nov. and Hyphomonas chukchiensis sp. nov., isolated from surface seawater of the Bering Sea and Chukchi Sea.</title>
        <authorList>
            <person name="Li C."/>
            <person name="Lai Q."/>
            <person name="Li G."/>
            <person name="Dong C."/>
            <person name="Wang J."/>
            <person name="Liao Y."/>
            <person name="Shao Z."/>
        </authorList>
    </citation>
    <scope>NUCLEOTIDE SEQUENCE [LARGE SCALE GENOMIC DNA]</scope>
    <source>
        <strain evidence="2 3">PS728</strain>
    </source>
</reference>
<evidence type="ECO:0000313" key="2">
    <source>
        <dbReference type="EMBL" id="KCZ99814.1"/>
    </source>
</evidence>
<comment type="caution">
    <text evidence="2">The sequence shown here is derived from an EMBL/GenBank/DDBJ whole genome shotgun (WGS) entry which is preliminary data.</text>
</comment>
<dbReference type="PATRIC" id="fig|1280954.3.peg.602"/>
<dbReference type="PANTHER" id="PTHR43845">
    <property type="entry name" value="BLR5969 PROTEIN"/>
    <property type="match status" value="1"/>
</dbReference>
<protein>
    <submittedName>
        <fullName evidence="2">Putative aerobic phenylacetate-CoA ligase</fullName>
    </submittedName>
</protein>
<dbReference type="PANTHER" id="PTHR43845:SF1">
    <property type="entry name" value="BLR5969 PROTEIN"/>
    <property type="match status" value="1"/>
</dbReference>
<dbReference type="Gene3D" id="3.40.50.12780">
    <property type="entry name" value="N-terminal domain of ligase-like"/>
    <property type="match status" value="1"/>
</dbReference>
<dbReference type="GO" id="GO:0016874">
    <property type="term" value="F:ligase activity"/>
    <property type="evidence" value="ECO:0007669"/>
    <property type="project" value="UniProtKB-KW"/>
</dbReference>
<dbReference type="InterPro" id="IPR045851">
    <property type="entry name" value="AMP-bd_C_sf"/>
</dbReference>
<dbReference type="InterPro" id="IPR028154">
    <property type="entry name" value="AMP-dep_Lig_C"/>
</dbReference>
<gene>
    <name evidence="2" type="ORF">HPO_02944</name>
</gene>
<dbReference type="Pfam" id="PF14535">
    <property type="entry name" value="AMP-binding_C_2"/>
    <property type="match status" value="1"/>
</dbReference>
<accession>A0A062VNH8</accession>
<sequence length="465" mass="51380">MTDGHNTYFNAVDWTKMQEEHPTGDAFIAFAKKSRDEIRAHQEKLFKRLVDRAWKTKFYQHHWGKAGIQPGDIKGLESLPLIPSFDKSDIMESIARNPPLGDFAGFEAYGLGERPPTIMHTTSGTTGTPQVLLFGAKSREVQNLLLGRLYRFQGLRPDDVVHSVYGHGMINGGHYVREAVTHWTSALFMSAGTGVETPSIKQVQLMKDFGATVIVGFADYIKKLARVAAEQGIDPVKDLKIRMISGHLGREDKDTLSQAWGGAACFDWYGVGDTGCIAGEGPDRDGLYVMEDAQFLEIGDIDTGKPVAEGAEGDMICTCLFKDDIYPIIRFNTHDVTRLRMGQSSLGINFQRIEGFLGRSDNMVKIRGINIFPQAMGPILEEDKAFAGEFICKAKRDDSGRDEFIVAAEVSGDAGEAVAERFRALLKQKIGIDVGVELSAPGTLASLTQTEVRQKPIRLIDERFK</sequence>
<dbReference type="Gene3D" id="3.30.300.30">
    <property type="match status" value="1"/>
</dbReference>
<dbReference type="eggNOG" id="COG1541">
    <property type="taxonomic scope" value="Bacteria"/>
</dbReference>
<evidence type="ECO:0000313" key="3">
    <source>
        <dbReference type="Proteomes" id="UP000027100"/>
    </source>
</evidence>
<name>A0A062VNH8_9PROT</name>
<dbReference type="STRING" id="1280954.HPO_02944"/>
<evidence type="ECO:0000259" key="1">
    <source>
        <dbReference type="Pfam" id="PF14535"/>
    </source>
</evidence>
<keyword evidence="2" id="KW-0436">Ligase</keyword>
<dbReference type="InterPro" id="IPR042099">
    <property type="entry name" value="ANL_N_sf"/>
</dbReference>
<dbReference type="SUPFAM" id="SSF56801">
    <property type="entry name" value="Acetyl-CoA synthetase-like"/>
    <property type="match status" value="1"/>
</dbReference>
<organism evidence="2 3">
    <name type="scientific">Hyphomonas polymorpha PS728</name>
    <dbReference type="NCBI Taxonomy" id="1280954"/>
    <lineage>
        <taxon>Bacteria</taxon>
        <taxon>Pseudomonadati</taxon>
        <taxon>Pseudomonadota</taxon>
        <taxon>Alphaproteobacteria</taxon>
        <taxon>Hyphomonadales</taxon>
        <taxon>Hyphomonadaceae</taxon>
        <taxon>Hyphomonas</taxon>
    </lineage>
</organism>
<keyword evidence="3" id="KW-1185">Reference proteome</keyword>